<evidence type="ECO:0000313" key="4">
    <source>
        <dbReference type="Proteomes" id="UP000054248"/>
    </source>
</evidence>
<proteinExistence type="predicted"/>
<dbReference type="EMBL" id="KN823123">
    <property type="protein sequence ID" value="KIO21941.1"/>
    <property type="molecule type" value="Genomic_DNA"/>
</dbReference>
<dbReference type="Pfam" id="PF03732">
    <property type="entry name" value="Retrotrans_gag"/>
    <property type="match status" value="1"/>
</dbReference>
<dbReference type="AlphaFoldDB" id="A0A0C3QAL5"/>
<sequence>MRGSDPSSHNTQSEDILAEEFEFDGADGMSYQEFLQRIRRIAFREGKSRDSAWMVDLAPLHLSGDALTWYESLEADVQEDWHLFRKAMARQYGGNAETKADDTTEDATSDERHESNPTDDPLLPARIEIINWTARILASNLRLPKSEGQWLDEARERKAKYSGNNEVVHWRLVETWDPIPKNAIPTGNENGNKLFSVRIWKEGGLTLGKQVRGGLFWTNTRAWIPWWGREVPWGGPFEILVGNPSAVRWISPRDADRFYAVEGGFEASSPHALLIAQFKHVGQLEPGKVFSGDGQGHFGWWLFEFHNHDFRVLAWA</sequence>
<protein>
    <recommendedName>
        <fullName evidence="2">Retrotransposon gag domain-containing protein</fullName>
    </recommendedName>
</protein>
<gene>
    <name evidence="3" type="ORF">M407DRAFT_28497</name>
</gene>
<accession>A0A0C3QAL5</accession>
<dbReference type="Pfam" id="PF11901">
    <property type="entry name" value="DM9"/>
    <property type="match status" value="1"/>
</dbReference>
<dbReference type="OrthoDB" id="3223869at2759"/>
<feature type="region of interest" description="Disordered" evidence="1">
    <location>
        <begin position="93"/>
        <end position="122"/>
    </location>
</feature>
<dbReference type="InterPro" id="IPR005162">
    <property type="entry name" value="Retrotrans_gag_dom"/>
</dbReference>
<dbReference type="InterPro" id="IPR006616">
    <property type="entry name" value="DM9_repeat"/>
</dbReference>
<dbReference type="PANTHER" id="PTHR31649:SF1">
    <property type="entry name" value="FARNESOIC ACID O-METHYL TRANSFERASE DOMAIN-CONTAINING PROTEIN"/>
    <property type="match status" value="1"/>
</dbReference>
<feature type="domain" description="Retrotransposon gag" evidence="2">
    <location>
        <begin position="56"/>
        <end position="99"/>
    </location>
</feature>
<reference evidence="4" key="2">
    <citation type="submission" date="2015-01" db="EMBL/GenBank/DDBJ databases">
        <title>Evolutionary Origins and Diversification of the Mycorrhizal Mutualists.</title>
        <authorList>
            <consortium name="DOE Joint Genome Institute"/>
            <consortium name="Mycorrhizal Genomics Consortium"/>
            <person name="Kohler A."/>
            <person name="Kuo A."/>
            <person name="Nagy L.G."/>
            <person name="Floudas D."/>
            <person name="Copeland A."/>
            <person name="Barry K.W."/>
            <person name="Cichocki N."/>
            <person name="Veneault-Fourrey C."/>
            <person name="LaButti K."/>
            <person name="Lindquist E.A."/>
            <person name="Lipzen A."/>
            <person name="Lundell T."/>
            <person name="Morin E."/>
            <person name="Murat C."/>
            <person name="Riley R."/>
            <person name="Ohm R."/>
            <person name="Sun H."/>
            <person name="Tunlid A."/>
            <person name="Henrissat B."/>
            <person name="Grigoriev I.V."/>
            <person name="Hibbett D.S."/>
            <person name="Martin F."/>
        </authorList>
    </citation>
    <scope>NUCLEOTIDE SEQUENCE [LARGE SCALE GENOMIC DNA]</scope>
    <source>
        <strain evidence="4">MUT 4182</strain>
    </source>
</reference>
<dbReference type="HOGENOM" id="CLU_056230_0_0_1"/>
<dbReference type="PANTHER" id="PTHR31649">
    <property type="entry name" value="AGAP009604-PA"/>
    <property type="match status" value="1"/>
</dbReference>
<organism evidence="3 4">
    <name type="scientific">Tulasnella calospora MUT 4182</name>
    <dbReference type="NCBI Taxonomy" id="1051891"/>
    <lineage>
        <taxon>Eukaryota</taxon>
        <taxon>Fungi</taxon>
        <taxon>Dikarya</taxon>
        <taxon>Basidiomycota</taxon>
        <taxon>Agaricomycotina</taxon>
        <taxon>Agaricomycetes</taxon>
        <taxon>Cantharellales</taxon>
        <taxon>Tulasnellaceae</taxon>
        <taxon>Tulasnella</taxon>
    </lineage>
</organism>
<keyword evidence="4" id="KW-1185">Reference proteome</keyword>
<reference evidence="3 4" key="1">
    <citation type="submission" date="2014-04" db="EMBL/GenBank/DDBJ databases">
        <authorList>
            <consortium name="DOE Joint Genome Institute"/>
            <person name="Kuo A."/>
            <person name="Girlanda M."/>
            <person name="Perotto S."/>
            <person name="Kohler A."/>
            <person name="Nagy L.G."/>
            <person name="Floudas D."/>
            <person name="Copeland A."/>
            <person name="Barry K.W."/>
            <person name="Cichocki N."/>
            <person name="Veneault-Fourrey C."/>
            <person name="LaButti K."/>
            <person name="Lindquist E.A."/>
            <person name="Lipzen A."/>
            <person name="Lundell T."/>
            <person name="Morin E."/>
            <person name="Murat C."/>
            <person name="Sun H."/>
            <person name="Tunlid A."/>
            <person name="Henrissat B."/>
            <person name="Grigoriev I.V."/>
            <person name="Hibbett D.S."/>
            <person name="Martin F."/>
            <person name="Nordberg H.P."/>
            <person name="Cantor M.N."/>
            <person name="Hua S.X."/>
        </authorList>
    </citation>
    <scope>NUCLEOTIDE SEQUENCE [LARGE SCALE GENOMIC DNA]</scope>
    <source>
        <strain evidence="3 4">MUT 4182</strain>
    </source>
</reference>
<evidence type="ECO:0000313" key="3">
    <source>
        <dbReference type="EMBL" id="KIO21941.1"/>
    </source>
</evidence>
<evidence type="ECO:0000259" key="2">
    <source>
        <dbReference type="Pfam" id="PF03732"/>
    </source>
</evidence>
<evidence type="ECO:0000256" key="1">
    <source>
        <dbReference type="SAM" id="MobiDB-lite"/>
    </source>
</evidence>
<dbReference type="STRING" id="1051891.A0A0C3QAL5"/>
<name>A0A0C3QAL5_9AGAM</name>
<dbReference type="Proteomes" id="UP000054248">
    <property type="component" value="Unassembled WGS sequence"/>
</dbReference>